<dbReference type="SUPFAM" id="SSF51717">
    <property type="entry name" value="Dihydropteroate synthetase-like"/>
    <property type="match status" value="1"/>
</dbReference>
<dbReference type="GO" id="GO:0046656">
    <property type="term" value="P:folic acid biosynthetic process"/>
    <property type="evidence" value="ECO:0007669"/>
    <property type="project" value="UniProtKB-KW"/>
</dbReference>
<comment type="cofactor">
    <cofactor evidence="2">
        <name>Mg(2+)</name>
        <dbReference type="ChEBI" id="CHEBI:18420"/>
    </cofactor>
</comment>
<dbReference type="GO" id="GO:0046872">
    <property type="term" value="F:metal ion binding"/>
    <property type="evidence" value="ECO:0007669"/>
    <property type="project" value="UniProtKB-KW"/>
</dbReference>
<evidence type="ECO:0000259" key="12">
    <source>
        <dbReference type="PROSITE" id="PS50972"/>
    </source>
</evidence>
<comment type="similarity">
    <text evidence="4">Belongs to the DHPS family.</text>
</comment>
<dbReference type="InterPro" id="IPR006390">
    <property type="entry name" value="DHP_synth_dom"/>
</dbReference>
<keyword evidence="10" id="KW-0289">Folate biosynthesis</keyword>
<evidence type="ECO:0000256" key="5">
    <source>
        <dbReference type="ARBA" id="ARBA00012458"/>
    </source>
</evidence>
<accession>A0A4Q4ZJU7</accession>
<keyword evidence="9" id="KW-0460">Magnesium</keyword>
<dbReference type="GO" id="GO:0004156">
    <property type="term" value="F:dihydropteroate synthase activity"/>
    <property type="evidence" value="ECO:0007669"/>
    <property type="project" value="UniProtKB-EC"/>
</dbReference>
<keyword evidence="14" id="KW-1185">Reference proteome</keyword>
<dbReference type="NCBIfam" id="TIGR01496">
    <property type="entry name" value="DHPS"/>
    <property type="match status" value="1"/>
</dbReference>
<dbReference type="Pfam" id="PF00809">
    <property type="entry name" value="Pterin_bind"/>
    <property type="match status" value="1"/>
</dbReference>
<evidence type="ECO:0000313" key="14">
    <source>
        <dbReference type="Proteomes" id="UP000295198"/>
    </source>
</evidence>
<dbReference type="OrthoDB" id="9811744at2"/>
<name>A0A4Q4ZJU7_9ACTN</name>
<dbReference type="Proteomes" id="UP000295198">
    <property type="component" value="Unassembled WGS sequence"/>
</dbReference>
<dbReference type="InterPro" id="IPR045031">
    <property type="entry name" value="DHP_synth-like"/>
</dbReference>
<comment type="catalytic activity">
    <reaction evidence="1">
        <text>(7,8-dihydropterin-6-yl)methyl diphosphate + 4-aminobenzoate = 7,8-dihydropteroate + diphosphate</text>
        <dbReference type="Rhea" id="RHEA:19949"/>
        <dbReference type="ChEBI" id="CHEBI:17836"/>
        <dbReference type="ChEBI" id="CHEBI:17839"/>
        <dbReference type="ChEBI" id="CHEBI:33019"/>
        <dbReference type="ChEBI" id="CHEBI:72950"/>
        <dbReference type="EC" id="2.5.1.15"/>
    </reaction>
</comment>
<organism evidence="13 14">
    <name type="scientific">Nocardioides guangzhouensis</name>
    <dbReference type="NCBI Taxonomy" id="2497878"/>
    <lineage>
        <taxon>Bacteria</taxon>
        <taxon>Bacillati</taxon>
        <taxon>Actinomycetota</taxon>
        <taxon>Actinomycetes</taxon>
        <taxon>Propionibacteriales</taxon>
        <taxon>Nocardioidaceae</taxon>
        <taxon>Nocardioides</taxon>
    </lineage>
</organism>
<evidence type="ECO:0000313" key="13">
    <source>
        <dbReference type="EMBL" id="RYP88125.1"/>
    </source>
</evidence>
<dbReference type="PANTHER" id="PTHR20941">
    <property type="entry name" value="FOLATE SYNTHESIS PROTEINS"/>
    <property type="match status" value="1"/>
</dbReference>
<evidence type="ECO:0000256" key="6">
    <source>
        <dbReference type="ARBA" id="ARBA00016919"/>
    </source>
</evidence>
<evidence type="ECO:0000256" key="8">
    <source>
        <dbReference type="ARBA" id="ARBA00022723"/>
    </source>
</evidence>
<evidence type="ECO:0000256" key="9">
    <source>
        <dbReference type="ARBA" id="ARBA00022842"/>
    </source>
</evidence>
<dbReference type="PROSITE" id="PS00793">
    <property type="entry name" value="DHPS_2"/>
    <property type="match status" value="1"/>
</dbReference>
<dbReference type="InterPro" id="IPR011005">
    <property type="entry name" value="Dihydropteroate_synth-like_sf"/>
</dbReference>
<protein>
    <recommendedName>
        <fullName evidence="6">Dihydropteroate synthase</fullName>
        <ecNumber evidence="5">2.5.1.15</ecNumber>
    </recommendedName>
    <alternativeName>
        <fullName evidence="11">Dihydropteroate pyrophosphorylase</fullName>
    </alternativeName>
</protein>
<evidence type="ECO:0000256" key="7">
    <source>
        <dbReference type="ARBA" id="ARBA00022679"/>
    </source>
</evidence>
<dbReference type="EC" id="2.5.1.15" evidence="5"/>
<gene>
    <name evidence="13" type="primary">folP</name>
    <name evidence="13" type="ORF">EKO23_04085</name>
</gene>
<dbReference type="GO" id="GO:0046654">
    <property type="term" value="P:tetrahydrofolate biosynthetic process"/>
    <property type="evidence" value="ECO:0007669"/>
    <property type="project" value="TreeGrafter"/>
</dbReference>
<comment type="caution">
    <text evidence="13">The sequence shown here is derived from an EMBL/GenBank/DDBJ whole genome shotgun (WGS) entry which is preliminary data.</text>
</comment>
<dbReference type="InterPro" id="IPR000489">
    <property type="entry name" value="Pterin-binding_dom"/>
</dbReference>
<dbReference type="CDD" id="cd00739">
    <property type="entry name" value="DHPS"/>
    <property type="match status" value="1"/>
</dbReference>
<keyword evidence="7 13" id="KW-0808">Transferase</keyword>
<evidence type="ECO:0000256" key="1">
    <source>
        <dbReference type="ARBA" id="ARBA00000012"/>
    </source>
</evidence>
<evidence type="ECO:0000256" key="2">
    <source>
        <dbReference type="ARBA" id="ARBA00001946"/>
    </source>
</evidence>
<reference evidence="13 14" key="1">
    <citation type="submission" date="2019-01" db="EMBL/GenBank/DDBJ databases">
        <title>Nocardioides guangzhouensis sp. nov., an actinobacterium isolated from soil.</title>
        <authorList>
            <person name="Fu Y."/>
            <person name="Cai Y."/>
            <person name="Lin Z."/>
            <person name="Chen P."/>
        </authorList>
    </citation>
    <scope>NUCLEOTIDE SEQUENCE [LARGE SCALE GENOMIC DNA]</scope>
    <source>
        <strain evidence="13 14">130</strain>
    </source>
</reference>
<sequence>MGIVNVTPDSFSDGGRWATTDAAIAHGRELLADGADLVDIGGESTRPGATRPLLAEELDRVVPVIAALAADGACVSVDTMRAEVADAACRAGAQVVNDVSGGLADPGILAVAASYGVTYVAMHWRAHSDRMQQHAVYDGPGGVVGAVRSELADRMADAADAGIAPERLVLDPGLGFAKTAAQNWELLRGLDEIAGLGLPLLVGASRKSFLGSLLADGSGPRPVDGREHANVAVTTLLAESGVWGLRVHDVRASMDALRVVARLRPGQE</sequence>
<dbReference type="AlphaFoldDB" id="A0A4Q4ZJU7"/>
<comment type="pathway">
    <text evidence="3">Cofactor biosynthesis; tetrahydrofolate biosynthesis; 7,8-dihydrofolate from 2-amino-4-hydroxy-6-hydroxymethyl-7,8-dihydropteridine diphosphate and 4-aminobenzoate: step 1/2.</text>
</comment>
<dbReference type="FunFam" id="3.20.20.20:FF:000006">
    <property type="entry name" value="Dihydropteroate synthase"/>
    <property type="match status" value="1"/>
</dbReference>
<dbReference type="RefSeq" id="WP_134714544.1">
    <property type="nucleotide sequence ID" value="NZ_SDKM01000004.1"/>
</dbReference>
<dbReference type="EMBL" id="SDKM01000004">
    <property type="protein sequence ID" value="RYP88125.1"/>
    <property type="molecule type" value="Genomic_DNA"/>
</dbReference>
<evidence type="ECO:0000256" key="10">
    <source>
        <dbReference type="ARBA" id="ARBA00022909"/>
    </source>
</evidence>
<dbReference type="GO" id="GO:0005829">
    <property type="term" value="C:cytosol"/>
    <property type="evidence" value="ECO:0007669"/>
    <property type="project" value="TreeGrafter"/>
</dbReference>
<dbReference type="PROSITE" id="PS50972">
    <property type="entry name" value="PTERIN_BINDING"/>
    <property type="match status" value="1"/>
</dbReference>
<keyword evidence="8" id="KW-0479">Metal-binding</keyword>
<dbReference type="Gene3D" id="3.20.20.20">
    <property type="entry name" value="Dihydropteroate synthase-like"/>
    <property type="match status" value="1"/>
</dbReference>
<evidence type="ECO:0000256" key="3">
    <source>
        <dbReference type="ARBA" id="ARBA00004763"/>
    </source>
</evidence>
<evidence type="ECO:0000256" key="11">
    <source>
        <dbReference type="ARBA" id="ARBA00030193"/>
    </source>
</evidence>
<dbReference type="PANTHER" id="PTHR20941:SF1">
    <property type="entry name" value="FOLIC ACID SYNTHESIS PROTEIN FOL1"/>
    <property type="match status" value="1"/>
</dbReference>
<evidence type="ECO:0000256" key="4">
    <source>
        <dbReference type="ARBA" id="ARBA00009503"/>
    </source>
</evidence>
<proteinExistence type="inferred from homology"/>
<feature type="domain" description="Pterin-binding" evidence="12">
    <location>
        <begin position="1"/>
        <end position="258"/>
    </location>
</feature>